<organism evidence="1 2">
    <name type="scientific">Mycena pura</name>
    <dbReference type="NCBI Taxonomy" id="153505"/>
    <lineage>
        <taxon>Eukaryota</taxon>
        <taxon>Fungi</taxon>
        <taxon>Dikarya</taxon>
        <taxon>Basidiomycota</taxon>
        <taxon>Agaricomycotina</taxon>
        <taxon>Agaricomycetes</taxon>
        <taxon>Agaricomycetidae</taxon>
        <taxon>Agaricales</taxon>
        <taxon>Marasmiineae</taxon>
        <taxon>Mycenaceae</taxon>
        <taxon>Mycena</taxon>
    </lineage>
</organism>
<proteinExistence type="predicted"/>
<protein>
    <submittedName>
        <fullName evidence="1">Uncharacterized protein</fullName>
    </submittedName>
</protein>
<feature type="non-terminal residue" evidence="1">
    <location>
        <position position="1"/>
    </location>
</feature>
<dbReference type="Proteomes" id="UP001219525">
    <property type="component" value="Unassembled WGS sequence"/>
</dbReference>
<dbReference type="Gene3D" id="3.40.850.10">
    <property type="entry name" value="Kinesin motor domain"/>
    <property type="match status" value="1"/>
</dbReference>
<accession>A0AAD6YLA1</accession>
<dbReference type="EMBL" id="JARJCW010000007">
    <property type="protein sequence ID" value="KAJ7222570.1"/>
    <property type="molecule type" value="Genomic_DNA"/>
</dbReference>
<dbReference type="InterPro" id="IPR036961">
    <property type="entry name" value="Kinesin_motor_dom_sf"/>
</dbReference>
<keyword evidence="2" id="KW-1185">Reference proteome</keyword>
<sequence length="132" mass="14789">HKHAAEYRDTSEDHEPLPPHSAYYHMKRTNQHQCIVFRFVHAIETVLELTSVSNPGKQGSKLELAAQGPASDFVLESFGNARTPMHFRKYTELSDGFRASSNTTSSAIVRSPNGELNFHILYYLVGTPASSR</sequence>
<comment type="caution">
    <text evidence="1">The sequence shown here is derived from an EMBL/GenBank/DDBJ whole genome shotgun (WGS) entry which is preliminary data.</text>
</comment>
<dbReference type="SUPFAM" id="SSF52540">
    <property type="entry name" value="P-loop containing nucleoside triphosphate hydrolases"/>
    <property type="match status" value="1"/>
</dbReference>
<dbReference type="AlphaFoldDB" id="A0AAD6YLA1"/>
<dbReference type="InterPro" id="IPR027417">
    <property type="entry name" value="P-loop_NTPase"/>
</dbReference>
<evidence type="ECO:0000313" key="2">
    <source>
        <dbReference type="Proteomes" id="UP001219525"/>
    </source>
</evidence>
<gene>
    <name evidence="1" type="ORF">GGX14DRAFT_352634</name>
</gene>
<evidence type="ECO:0000313" key="1">
    <source>
        <dbReference type="EMBL" id="KAJ7222570.1"/>
    </source>
</evidence>
<reference evidence="1" key="1">
    <citation type="submission" date="2023-03" db="EMBL/GenBank/DDBJ databases">
        <title>Massive genome expansion in bonnet fungi (Mycena s.s.) driven by repeated elements and novel gene families across ecological guilds.</title>
        <authorList>
            <consortium name="Lawrence Berkeley National Laboratory"/>
            <person name="Harder C.B."/>
            <person name="Miyauchi S."/>
            <person name="Viragh M."/>
            <person name="Kuo A."/>
            <person name="Thoen E."/>
            <person name="Andreopoulos B."/>
            <person name="Lu D."/>
            <person name="Skrede I."/>
            <person name="Drula E."/>
            <person name="Henrissat B."/>
            <person name="Morin E."/>
            <person name="Kohler A."/>
            <person name="Barry K."/>
            <person name="LaButti K."/>
            <person name="Morin E."/>
            <person name="Salamov A."/>
            <person name="Lipzen A."/>
            <person name="Mereny Z."/>
            <person name="Hegedus B."/>
            <person name="Baldrian P."/>
            <person name="Stursova M."/>
            <person name="Weitz H."/>
            <person name="Taylor A."/>
            <person name="Grigoriev I.V."/>
            <person name="Nagy L.G."/>
            <person name="Martin F."/>
            <person name="Kauserud H."/>
        </authorList>
    </citation>
    <scope>NUCLEOTIDE SEQUENCE</scope>
    <source>
        <strain evidence="1">9144</strain>
    </source>
</reference>
<name>A0AAD6YLA1_9AGAR</name>